<keyword evidence="1" id="KW-0472">Membrane</keyword>
<keyword evidence="3" id="KW-1185">Reference proteome</keyword>
<keyword evidence="1" id="KW-0812">Transmembrane</keyword>
<evidence type="ECO:0000313" key="2">
    <source>
        <dbReference type="EMBL" id="EYB68747.1"/>
    </source>
</evidence>
<sequence length="122" mass="13340">MLAVMRGWLRGKKESREDSPAWLKVFLAFWLVVGLACGAVTVFSGRFVPVGFAPDVAQLACLQFSGVPYRVNGQLVEPPAVTRKSGKVETVVPASIQGQPTEVRARDRKHFCLNAGHRFSSP</sequence>
<organism evidence="2 3">
    <name type="scientific">Deinococcus phoenicis</name>
    <dbReference type="NCBI Taxonomy" id="1476583"/>
    <lineage>
        <taxon>Bacteria</taxon>
        <taxon>Thermotogati</taxon>
        <taxon>Deinococcota</taxon>
        <taxon>Deinococci</taxon>
        <taxon>Deinococcales</taxon>
        <taxon>Deinococcaceae</taxon>
        <taxon>Deinococcus</taxon>
    </lineage>
</organism>
<dbReference type="EMBL" id="JHAC01000017">
    <property type="protein sequence ID" value="EYB68747.1"/>
    <property type="molecule type" value="Genomic_DNA"/>
</dbReference>
<proteinExistence type="predicted"/>
<accession>A0A016QS74</accession>
<dbReference type="STRING" id="1476583.DEIPH_ctg017orf0089"/>
<evidence type="ECO:0000313" key="3">
    <source>
        <dbReference type="Proteomes" id="UP000020492"/>
    </source>
</evidence>
<protein>
    <submittedName>
        <fullName evidence="2">Uncharacterized protein</fullName>
    </submittedName>
</protein>
<name>A0A016QS74_9DEIO</name>
<keyword evidence="1" id="KW-1133">Transmembrane helix</keyword>
<dbReference type="Proteomes" id="UP000020492">
    <property type="component" value="Unassembled WGS sequence"/>
</dbReference>
<feature type="transmembrane region" description="Helical" evidence="1">
    <location>
        <begin position="21"/>
        <end position="43"/>
    </location>
</feature>
<dbReference type="PATRIC" id="fig|1476583.3.peg.1102"/>
<evidence type="ECO:0000256" key="1">
    <source>
        <dbReference type="SAM" id="Phobius"/>
    </source>
</evidence>
<reference evidence="2 3" key="1">
    <citation type="submission" date="2014-03" db="EMBL/GenBank/DDBJ databases">
        <title>Draft genome sequence of Deinococcus phoenicis 1P10ME.</title>
        <authorList>
            <person name="Stepanov V.G."/>
            <person name="Vaishampayan P."/>
            <person name="Venkateswaran K."/>
            <person name="Fox G.E."/>
        </authorList>
    </citation>
    <scope>NUCLEOTIDE SEQUENCE [LARGE SCALE GENOMIC DNA]</scope>
    <source>
        <strain evidence="2 3">1P10ME</strain>
    </source>
</reference>
<gene>
    <name evidence="2" type="ORF">DEIPH_ctg017orf0089</name>
</gene>
<comment type="caution">
    <text evidence="2">The sequence shown here is derived from an EMBL/GenBank/DDBJ whole genome shotgun (WGS) entry which is preliminary data.</text>
</comment>
<dbReference type="AlphaFoldDB" id="A0A016QS74"/>